<organism evidence="2 3">
    <name type="scientific">Winogradskyella immobilis</name>
    <dbReference type="NCBI Taxonomy" id="2816852"/>
    <lineage>
        <taxon>Bacteria</taxon>
        <taxon>Pseudomonadati</taxon>
        <taxon>Bacteroidota</taxon>
        <taxon>Flavobacteriia</taxon>
        <taxon>Flavobacteriales</taxon>
        <taxon>Flavobacteriaceae</taxon>
        <taxon>Winogradskyella</taxon>
    </lineage>
</organism>
<sequence>METKELFEKLNGTFSKLINEISNVENNIFFRKEKSEKWSIAEEIQHLSLSILPINNLLSQPKLVIERWGHSNRKSRNMELFLNDYEKATLGQEWKAFPPFVPKTESESPNYAELHYTSNQNKIDDFYNLTGKQIELVRDRFQIASSAKKNDIIKTLKEQSSILLTLSKKMNDDQMDDIQIPLPYIGLVTFREILYFTLNHTEHHFNSVKKLS</sequence>
<gene>
    <name evidence="2" type="ORF">J1C55_07520</name>
</gene>
<dbReference type="EMBL" id="JAFMPT010000007">
    <property type="protein sequence ID" value="MCC1484430.1"/>
    <property type="molecule type" value="Genomic_DNA"/>
</dbReference>
<evidence type="ECO:0000313" key="3">
    <source>
        <dbReference type="Proteomes" id="UP000778797"/>
    </source>
</evidence>
<feature type="domain" description="DinB-like" evidence="1">
    <location>
        <begin position="29"/>
        <end position="205"/>
    </location>
</feature>
<accession>A0ABS8EPD5</accession>
<reference evidence="3" key="2">
    <citation type="submission" date="2023-07" db="EMBL/GenBank/DDBJ databases">
        <title>Genome of Winogradskyella sp. E313.</title>
        <authorList>
            <person name="Zhou Y."/>
        </authorList>
    </citation>
    <scope>NUCLEOTIDE SEQUENCE [LARGE SCALE GENOMIC DNA]</scope>
    <source>
        <strain evidence="3">E313</strain>
    </source>
</reference>
<dbReference type="SUPFAM" id="SSF109854">
    <property type="entry name" value="DinB/YfiT-like putative metalloenzymes"/>
    <property type="match status" value="1"/>
</dbReference>
<evidence type="ECO:0000259" key="1">
    <source>
        <dbReference type="Pfam" id="PF12867"/>
    </source>
</evidence>
<dbReference type="Gene3D" id="1.20.120.450">
    <property type="entry name" value="dinb family like domain"/>
    <property type="match status" value="1"/>
</dbReference>
<comment type="caution">
    <text evidence="2">The sequence shown here is derived from an EMBL/GenBank/DDBJ whole genome shotgun (WGS) entry which is preliminary data.</text>
</comment>
<proteinExistence type="predicted"/>
<dbReference type="RefSeq" id="WP_227476875.1">
    <property type="nucleotide sequence ID" value="NZ_JAFMPT010000007.1"/>
</dbReference>
<protein>
    <submittedName>
        <fullName evidence="2">DinB family protein</fullName>
    </submittedName>
</protein>
<dbReference type="InterPro" id="IPR034660">
    <property type="entry name" value="DinB/YfiT-like"/>
</dbReference>
<dbReference type="InterPro" id="IPR024775">
    <property type="entry name" value="DinB-like"/>
</dbReference>
<reference evidence="3" key="1">
    <citation type="submission" date="2021-03" db="EMBL/GenBank/DDBJ databases">
        <title>Genome of Cognatishimia sp. F0-27.</title>
        <authorList>
            <person name="Ping X."/>
        </authorList>
    </citation>
    <scope>NUCLEOTIDE SEQUENCE [LARGE SCALE GENOMIC DNA]</scope>
    <source>
        <strain evidence="3">E313</strain>
    </source>
</reference>
<dbReference type="Proteomes" id="UP000778797">
    <property type="component" value="Unassembled WGS sequence"/>
</dbReference>
<evidence type="ECO:0000313" key="2">
    <source>
        <dbReference type="EMBL" id="MCC1484430.1"/>
    </source>
</evidence>
<keyword evidence="3" id="KW-1185">Reference proteome</keyword>
<dbReference type="Pfam" id="PF12867">
    <property type="entry name" value="DinB_2"/>
    <property type="match status" value="1"/>
</dbReference>
<name>A0ABS8EPD5_9FLAO</name>